<dbReference type="GO" id="GO:0005886">
    <property type="term" value="C:plasma membrane"/>
    <property type="evidence" value="ECO:0007669"/>
    <property type="project" value="UniProtKB-SubCell"/>
</dbReference>
<feature type="transmembrane region" description="Helical" evidence="7">
    <location>
        <begin position="250"/>
        <end position="269"/>
    </location>
</feature>
<keyword evidence="10" id="KW-1185">Reference proteome</keyword>
<dbReference type="Pfam" id="PF03176">
    <property type="entry name" value="MMPL"/>
    <property type="match status" value="2"/>
</dbReference>
<accession>A0A6G5QEM7</accession>
<dbReference type="PANTHER" id="PTHR33406:SF12">
    <property type="entry name" value="BLR2997 PROTEIN"/>
    <property type="match status" value="1"/>
</dbReference>
<feature type="transmembrane region" description="Helical" evidence="7">
    <location>
        <begin position="652"/>
        <end position="670"/>
    </location>
</feature>
<name>A0A6G5QEM7_9BACT</name>
<feature type="domain" description="SSD" evidence="8">
    <location>
        <begin position="675"/>
        <end position="801"/>
    </location>
</feature>
<evidence type="ECO:0000313" key="10">
    <source>
        <dbReference type="Proteomes" id="UP000503264"/>
    </source>
</evidence>
<dbReference type="EMBL" id="CP012542">
    <property type="protein sequence ID" value="QCD44074.1"/>
    <property type="molecule type" value="Genomic_DNA"/>
</dbReference>
<keyword evidence="3 7" id="KW-0812">Transmembrane</keyword>
<feature type="transmembrane region" description="Helical" evidence="7">
    <location>
        <begin position="774"/>
        <end position="795"/>
    </location>
</feature>
<organism evidence="9 10">
    <name type="scientific">Campylobacter mucosalis CCUG 21559</name>
    <dbReference type="NCBI Taxonomy" id="1032067"/>
    <lineage>
        <taxon>Bacteria</taxon>
        <taxon>Pseudomonadati</taxon>
        <taxon>Campylobacterota</taxon>
        <taxon>Epsilonproteobacteria</taxon>
        <taxon>Campylobacterales</taxon>
        <taxon>Campylobacteraceae</taxon>
        <taxon>Campylobacter</taxon>
    </lineage>
</organism>
<keyword evidence="5 7" id="KW-0472">Membrane</keyword>
<feature type="transmembrane region" description="Helical" evidence="7">
    <location>
        <begin position="376"/>
        <end position="402"/>
    </location>
</feature>
<sequence length="805" mass="90896">MKRAFKILLGFSKPILAVVFTLTIVLGYFSTKLEVDASSETLLLENDKDLAIWRDVIDRYASSNFLVVTYTPKDDLFSKNSLELIENLSNELAKNELVQNVINITNVPLLKSIKGGLTGILDHTPTLKDTDINVSLAKLEFATSPIYSSNLISKDLKTTAIVLNLKEDKKYIELLNHRNSLLKQNSDQKQLEKAKDELKAYRDELRIKEHNGLENIKQTIQKFKNEQNELFLGGAQMIADDMISFVKSDLYTYGISAALLLAFSLWLFFRQIIWIVLPIFICVVSVIFSSGLFGLFGWEITVISSNYIALVLIITISVVIHLTVTYREFHTKHPKFSQKALIYLTLRDKASPSFWAIFTTIVGFASLATADIKPVIMLGVMMSAGIFISLILAFVLFGAILVNFNKIAPVRTFESSFSFTKKCADFAILKPKFVYTACVVCVVFGAYGISQLKVENSFIGYFKKNTQIRQGMQVIDENLGGTVPVDVIIKFKDNKEQPQKSTDEFENEFEQISNDEKYWFNSYRTRVAEKTHEYLKNKNFVGSVGSLATLTAIIRELNDGKVDDFLLSAMYEKLPKQYKDILLSPYVNIKADELRFALRIKDSDENLRRDRFLKEIKSELNEILKDDNVEVSVVGMMVLYNNMLLNLVSSQFDSFGVSVAILFVLFCLIFKSVKLALIAIITNLIPLCVLFGTMGIFGIPLDVMSITIAAISIGIGVDDIIHYLHRFRHELSSKSIKEAIKASHASIGYAMYYTSFAIFLGFSVMMSSNFIPTIYFGLLTDMVMALMLLSALVILPRLLIGFYKK</sequence>
<evidence type="ECO:0000256" key="1">
    <source>
        <dbReference type="ARBA" id="ARBA00004651"/>
    </source>
</evidence>
<dbReference type="AlphaFoldDB" id="A0A6G5QEM7"/>
<comment type="subcellular location">
    <subcellularLocation>
        <location evidence="1">Cell membrane</location>
        <topology evidence="1">Multi-pass membrane protein</topology>
    </subcellularLocation>
</comment>
<dbReference type="SUPFAM" id="SSF82866">
    <property type="entry name" value="Multidrug efflux transporter AcrB transmembrane domain"/>
    <property type="match status" value="2"/>
</dbReference>
<feature type="transmembrane region" description="Helical" evidence="7">
    <location>
        <begin position="308"/>
        <end position="329"/>
    </location>
</feature>
<feature type="transmembrane region" description="Helical" evidence="7">
    <location>
        <begin position="350"/>
        <end position="370"/>
    </location>
</feature>
<keyword evidence="6" id="KW-0175">Coiled coil</keyword>
<feature type="transmembrane region" description="Helical" evidence="7">
    <location>
        <begin position="7"/>
        <end position="29"/>
    </location>
</feature>
<dbReference type="InterPro" id="IPR004869">
    <property type="entry name" value="MMPL_dom"/>
</dbReference>
<evidence type="ECO:0000313" key="9">
    <source>
        <dbReference type="EMBL" id="QCD44074.1"/>
    </source>
</evidence>
<dbReference type="InterPro" id="IPR050545">
    <property type="entry name" value="Mycobact_MmpL"/>
</dbReference>
<feature type="transmembrane region" description="Helical" evidence="7">
    <location>
        <begin position="677"/>
        <end position="697"/>
    </location>
</feature>
<proteinExistence type="predicted"/>
<evidence type="ECO:0000256" key="5">
    <source>
        <dbReference type="ARBA" id="ARBA00023136"/>
    </source>
</evidence>
<feature type="coiled-coil region" evidence="6">
    <location>
        <begin position="184"/>
        <end position="211"/>
    </location>
</feature>
<feature type="transmembrane region" description="Helical" evidence="7">
    <location>
        <begin position="703"/>
        <end position="725"/>
    </location>
</feature>
<evidence type="ECO:0000256" key="7">
    <source>
        <dbReference type="SAM" id="Phobius"/>
    </source>
</evidence>
<evidence type="ECO:0000256" key="6">
    <source>
        <dbReference type="SAM" id="Coils"/>
    </source>
</evidence>
<keyword evidence="4 7" id="KW-1133">Transmembrane helix</keyword>
<protein>
    <submittedName>
        <fullName evidence="9">RND superfamily exporter</fullName>
    </submittedName>
</protein>
<feature type="transmembrane region" description="Helical" evidence="7">
    <location>
        <begin position="433"/>
        <end position="450"/>
    </location>
</feature>
<feature type="transmembrane region" description="Helical" evidence="7">
    <location>
        <begin position="276"/>
        <end position="296"/>
    </location>
</feature>
<evidence type="ECO:0000256" key="4">
    <source>
        <dbReference type="ARBA" id="ARBA00022989"/>
    </source>
</evidence>
<keyword evidence="2" id="KW-1003">Cell membrane</keyword>
<gene>
    <name evidence="9" type="ORF">CMUC_0259</name>
</gene>
<dbReference type="PROSITE" id="PS50156">
    <property type="entry name" value="SSD"/>
    <property type="match status" value="2"/>
</dbReference>
<evidence type="ECO:0000256" key="3">
    <source>
        <dbReference type="ARBA" id="ARBA00022692"/>
    </source>
</evidence>
<dbReference type="Gene3D" id="1.20.1640.10">
    <property type="entry name" value="Multidrug efflux transporter AcrB transmembrane domain"/>
    <property type="match status" value="2"/>
</dbReference>
<feature type="transmembrane region" description="Helical" evidence="7">
    <location>
        <begin position="746"/>
        <end position="768"/>
    </location>
</feature>
<dbReference type="RefSeq" id="WP_171993338.1">
    <property type="nucleotide sequence ID" value="NZ_CP012542.1"/>
</dbReference>
<dbReference type="Proteomes" id="UP000503264">
    <property type="component" value="Chromosome"/>
</dbReference>
<dbReference type="InterPro" id="IPR000731">
    <property type="entry name" value="SSD"/>
</dbReference>
<evidence type="ECO:0000259" key="8">
    <source>
        <dbReference type="PROSITE" id="PS50156"/>
    </source>
</evidence>
<reference evidence="9 10" key="1">
    <citation type="submission" date="2016-07" db="EMBL/GenBank/DDBJ databases">
        <title>Comparative genomics of the Campylobacter concisus group.</title>
        <authorList>
            <person name="Miller W.G."/>
            <person name="Yee E."/>
            <person name="Chapman M.H."/>
            <person name="Huynh S."/>
            <person name="Bono J.L."/>
            <person name="On S.L.W."/>
            <person name="StLeger J."/>
            <person name="Foster G."/>
            <person name="Parker C.T."/>
        </authorList>
    </citation>
    <scope>NUCLEOTIDE SEQUENCE [LARGE SCALE GENOMIC DNA]</scope>
    <source>
        <strain evidence="9 10">CCUG 21559</strain>
    </source>
</reference>
<evidence type="ECO:0000256" key="2">
    <source>
        <dbReference type="ARBA" id="ARBA00022475"/>
    </source>
</evidence>
<feature type="domain" description="SSD" evidence="8">
    <location>
        <begin position="279"/>
        <end position="403"/>
    </location>
</feature>
<dbReference type="PANTHER" id="PTHR33406">
    <property type="entry name" value="MEMBRANE PROTEIN MJ1562-RELATED"/>
    <property type="match status" value="1"/>
</dbReference>